<dbReference type="SMART" id="SM00398">
    <property type="entry name" value="HMG"/>
    <property type="match status" value="1"/>
</dbReference>
<comment type="caution">
    <text evidence="6">The sequence shown here is derived from an EMBL/GenBank/DDBJ whole genome shotgun (WGS) entry which is preliminary data.</text>
</comment>
<keyword evidence="7" id="KW-1185">Reference proteome</keyword>
<dbReference type="AlphaFoldDB" id="A0A015NAQ2"/>
<proteinExistence type="predicted"/>
<dbReference type="GO" id="GO:0030154">
    <property type="term" value="P:cell differentiation"/>
    <property type="evidence" value="ECO:0007669"/>
    <property type="project" value="TreeGrafter"/>
</dbReference>
<evidence type="ECO:0000256" key="2">
    <source>
        <dbReference type="ARBA" id="ARBA00023163"/>
    </source>
</evidence>
<dbReference type="PANTHER" id="PTHR10270:SF161">
    <property type="entry name" value="SEX-DETERMINING REGION Y PROTEIN"/>
    <property type="match status" value="1"/>
</dbReference>
<protein>
    <recommendedName>
        <fullName evidence="5">HMG box domain-containing protein</fullName>
    </recommendedName>
</protein>
<feature type="compositionally biased region" description="Basic residues" evidence="4">
    <location>
        <begin position="51"/>
        <end position="65"/>
    </location>
</feature>
<evidence type="ECO:0000256" key="1">
    <source>
        <dbReference type="ARBA" id="ARBA00023125"/>
    </source>
</evidence>
<evidence type="ECO:0000256" key="3">
    <source>
        <dbReference type="PROSITE-ProRule" id="PRU00267"/>
    </source>
</evidence>
<sequence length="393" mass="44194">MNNIYDPSSPDPSKVTFFDFGKTASEILENTRYEFTLHPEILVRNSETTRRAKRNRKKGIKKAPRRQNPWIIYRRDKSANKAFFRLKSSVISKRVSIMWKHEPKEVKDLFEVLAKIAEGIHETEHKDYKYVPGPSKKSKPERKNNSNDMYEGKILCFPTPTTDNTMSTYSDPPTPTNDTTMIKLSSSPPPTPTTDMTMLPSPTYSNPPTSTIHMSTLPSPTYSNPPTLTNDIIMIKSSSSPPTFTIPGPPTPTSMPPTPTTLTADTDMSSPSPLTPTSPTPTSPIDMPPSEAITTNPAYLICYNNTMLVPSVPWDQNLCLQSPDIPDFPSMEQAFFSTPQDEDSDDIHNTTTNTTTSTTTTETIKYVEEYSLFPGLEEIEMQYPLQYPLNNHY</sequence>
<feature type="compositionally biased region" description="Low complexity" evidence="4">
    <location>
        <begin position="237"/>
        <end position="246"/>
    </location>
</feature>
<dbReference type="PANTHER" id="PTHR10270">
    <property type="entry name" value="SOX TRANSCRIPTION FACTOR"/>
    <property type="match status" value="1"/>
</dbReference>
<feature type="region of interest" description="Disordered" evidence="4">
    <location>
        <begin position="237"/>
        <end position="286"/>
    </location>
</feature>
<feature type="compositionally biased region" description="Pro residues" evidence="4">
    <location>
        <begin position="247"/>
        <end position="259"/>
    </location>
</feature>
<keyword evidence="2" id="KW-0804">Transcription</keyword>
<reference evidence="6 7" key="1">
    <citation type="submission" date="2014-02" db="EMBL/GenBank/DDBJ databases">
        <title>Single nucleus genome sequencing reveals high similarity among nuclei of an endomycorrhizal fungus.</title>
        <authorList>
            <person name="Lin K."/>
            <person name="Geurts R."/>
            <person name="Zhang Z."/>
            <person name="Limpens E."/>
            <person name="Saunders D.G."/>
            <person name="Mu D."/>
            <person name="Pang E."/>
            <person name="Cao H."/>
            <person name="Cha H."/>
            <person name="Lin T."/>
            <person name="Zhou Q."/>
            <person name="Shang Y."/>
            <person name="Li Y."/>
            <person name="Ivanov S."/>
            <person name="Sharma T."/>
            <person name="Velzen R.V."/>
            <person name="Ruijter N.D."/>
            <person name="Aanen D.K."/>
            <person name="Win J."/>
            <person name="Kamoun S."/>
            <person name="Bisseling T."/>
            <person name="Huang S."/>
        </authorList>
    </citation>
    <scope>NUCLEOTIDE SEQUENCE [LARGE SCALE GENOMIC DNA]</scope>
    <source>
        <strain evidence="7">DAOM197198w</strain>
    </source>
</reference>
<feature type="region of interest" description="Disordered" evidence="4">
    <location>
        <begin position="161"/>
        <end position="192"/>
    </location>
</feature>
<dbReference type="SUPFAM" id="SSF47095">
    <property type="entry name" value="HMG-box"/>
    <property type="match status" value="1"/>
</dbReference>
<evidence type="ECO:0000313" key="6">
    <source>
        <dbReference type="EMBL" id="EXX76288.1"/>
    </source>
</evidence>
<feature type="domain" description="HMG box" evidence="5">
    <location>
        <begin position="63"/>
        <end position="129"/>
    </location>
</feature>
<dbReference type="EMBL" id="JEMT01012294">
    <property type="protein sequence ID" value="EXX76288.1"/>
    <property type="molecule type" value="Genomic_DNA"/>
</dbReference>
<feature type="region of interest" description="Disordered" evidence="4">
    <location>
        <begin position="47"/>
        <end position="67"/>
    </location>
</feature>
<gene>
    <name evidence="6" type="ORF">RirG_034580</name>
</gene>
<dbReference type="HOGENOM" id="CLU_702370_0_0_1"/>
<feature type="compositionally biased region" description="Pro residues" evidence="4">
    <location>
        <begin position="273"/>
        <end position="282"/>
    </location>
</feature>
<keyword evidence="3" id="KW-0539">Nucleus</keyword>
<dbReference type="STRING" id="1432141.A0A015NAQ2"/>
<name>A0A015NAQ2_RHIIW</name>
<dbReference type="Proteomes" id="UP000022910">
    <property type="component" value="Unassembled WGS sequence"/>
</dbReference>
<dbReference type="CDD" id="cd01389">
    <property type="entry name" value="HMG-box_ROX1-like"/>
    <property type="match status" value="1"/>
</dbReference>
<accession>A0A015NAQ2</accession>
<keyword evidence="1 3" id="KW-0238">DNA-binding</keyword>
<feature type="compositionally biased region" description="Polar residues" evidence="4">
    <location>
        <begin position="161"/>
        <end position="183"/>
    </location>
</feature>
<organism evidence="6 7">
    <name type="scientific">Rhizophagus irregularis (strain DAOM 197198w)</name>
    <name type="common">Glomus intraradices</name>
    <dbReference type="NCBI Taxonomy" id="1432141"/>
    <lineage>
        <taxon>Eukaryota</taxon>
        <taxon>Fungi</taxon>
        <taxon>Fungi incertae sedis</taxon>
        <taxon>Mucoromycota</taxon>
        <taxon>Glomeromycotina</taxon>
        <taxon>Glomeromycetes</taxon>
        <taxon>Glomerales</taxon>
        <taxon>Glomeraceae</taxon>
        <taxon>Rhizophagus</taxon>
    </lineage>
</organism>
<dbReference type="SMR" id="A0A015NAQ2"/>
<dbReference type="GO" id="GO:0000978">
    <property type="term" value="F:RNA polymerase II cis-regulatory region sequence-specific DNA binding"/>
    <property type="evidence" value="ECO:0007669"/>
    <property type="project" value="TreeGrafter"/>
</dbReference>
<feature type="DNA-binding region" description="HMG box" evidence="3">
    <location>
        <begin position="63"/>
        <end position="129"/>
    </location>
</feature>
<dbReference type="InterPro" id="IPR050140">
    <property type="entry name" value="SRY-related_HMG-box_TF-like"/>
</dbReference>
<dbReference type="GO" id="GO:0005634">
    <property type="term" value="C:nucleus"/>
    <property type="evidence" value="ECO:0007669"/>
    <property type="project" value="UniProtKB-UniRule"/>
</dbReference>
<dbReference type="OrthoDB" id="2397501at2759"/>
<dbReference type="PROSITE" id="PS50118">
    <property type="entry name" value="HMG_BOX_2"/>
    <property type="match status" value="1"/>
</dbReference>
<feature type="region of interest" description="Disordered" evidence="4">
    <location>
        <begin position="337"/>
        <end position="356"/>
    </location>
</feature>
<evidence type="ECO:0000256" key="4">
    <source>
        <dbReference type="SAM" id="MobiDB-lite"/>
    </source>
</evidence>
<evidence type="ECO:0000313" key="7">
    <source>
        <dbReference type="Proteomes" id="UP000022910"/>
    </source>
</evidence>
<dbReference type="InterPro" id="IPR036910">
    <property type="entry name" value="HMG_box_dom_sf"/>
</dbReference>
<dbReference type="InterPro" id="IPR009071">
    <property type="entry name" value="HMG_box_dom"/>
</dbReference>
<evidence type="ECO:0000259" key="5">
    <source>
        <dbReference type="PROSITE" id="PS50118"/>
    </source>
</evidence>
<dbReference type="GO" id="GO:0001228">
    <property type="term" value="F:DNA-binding transcription activator activity, RNA polymerase II-specific"/>
    <property type="evidence" value="ECO:0007669"/>
    <property type="project" value="TreeGrafter"/>
</dbReference>
<dbReference type="Gene3D" id="1.10.30.10">
    <property type="entry name" value="High mobility group box domain"/>
    <property type="match status" value="1"/>
</dbReference>
<feature type="region of interest" description="Disordered" evidence="4">
    <location>
        <begin position="127"/>
        <end position="148"/>
    </location>
</feature>